<evidence type="ECO:0000313" key="1">
    <source>
        <dbReference type="EMBL" id="KAG2316236.1"/>
    </source>
</evidence>
<dbReference type="AlphaFoldDB" id="A0A8X7VRP2"/>
<name>A0A8X7VRP2_BRACI</name>
<dbReference type="EMBL" id="JAAMPC010000004">
    <property type="protein sequence ID" value="KAG2316236.1"/>
    <property type="molecule type" value="Genomic_DNA"/>
</dbReference>
<gene>
    <name evidence="1" type="ORF">Bca52824_019358</name>
</gene>
<organism evidence="1 2">
    <name type="scientific">Brassica carinata</name>
    <name type="common">Ethiopian mustard</name>
    <name type="synonym">Abyssinian cabbage</name>
    <dbReference type="NCBI Taxonomy" id="52824"/>
    <lineage>
        <taxon>Eukaryota</taxon>
        <taxon>Viridiplantae</taxon>
        <taxon>Streptophyta</taxon>
        <taxon>Embryophyta</taxon>
        <taxon>Tracheophyta</taxon>
        <taxon>Spermatophyta</taxon>
        <taxon>Magnoliopsida</taxon>
        <taxon>eudicotyledons</taxon>
        <taxon>Gunneridae</taxon>
        <taxon>Pentapetalae</taxon>
        <taxon>rosids</taxon>
        <taxon>malvids</taxon>
        <taxon>Brassicales</taxon>
        <taxon>Brassicaceae</taxon>
        <taxon>Brassiceae</taxon>
        <taxon>Brassica</taxon>
    </lineage>
</organism>
<dbReference type="Proteomes" id="UP000886595">
    <property type="component" value="Unassembled WGS sequence"/>
</dbReference>
<comment type="caution">
    <text evidence="1">The sequence shown here is derived from an EMBL/GenBank/DDBJ whole genome shotgun (WGS) entry which is preliminary data.</text>
</comment>
<keyword evidence="2" id="KW-1185">Reference proteome</keyword>
<protein>
    <submittedName>
        <fullName evidence="1">Uncharacterized protein</fullName>
    </submittedName>
</protein>
<reference evidence="1 2" key="1">
    <citation type="submission" date="2020-02" db="EMBL/GenBank/DDBJ databases">
        <authorList>
            <person name="Ma Q."/>
            <person name="Huang Y."/>
            <person name="Song X."/>
            <person name="Pei D."/>
        </authorList>
    </citation>
    <scope>NUCLEOTIDE SEQUENCE [LARGE SCALE GENOMIC DNA]</scope>
    <source>
        <strain evidence="1">Sxm20200214</strain>
        <tissue evidence="1">Leaf</tissue>
    </source>
</reference>
<sequence>MDSILCTTLEEICFQGNIGIPLDFVGSRLSPLLCVPLPRLMSVEICYRSRTVQGEEHCVRTIGCFDSTAGFEDPHQ</sequence>
<proteinExistence type="predicted"/>
<dbReference type="OrthoDB" id="68020at2759"/>
<evidence type="ECO:0000313" key="2">
    <source>
        <dbReference type="Proteomes" id="UP000886595"/>
    </source>
</evidence>
<accession>A0A8X7VRP2</accession>